<dbReference type="Proteomes" id="UP000284842">
    <property type="component" value="Unassembled WGS sequence"/>
</dbReference>
<gene>
    <name evidence="3" type="ORF">CVT24_010089</name>
</gene>
<organism evidence="3 4">
    <name type="scientific">Panaeolus cyanescens</name>
    <dbReference type="NCBI Taxonomy" id="181874"/>
    <lineage>
        <taxon>Eukaryota</taxon>
        <taxon>Fungi</taxon>
        <taxon>Dikarya</taxon>
        <taxon>Basidiomycota</taxon>
        <taxon>Agaricomycotina</taxon>
        <taxon>Agaricomycetes</taxon>
        <taxon>Agaricomycetidae</taxon>
        <taxon>Agaricales</taxon>
        <taxon>Agaricineae</taxon>
        <taxon>Galeropsidaceae</taxon>
        <taxon>Panaeolus</taxon>
    </lineage>
</organism>
<accession>A0A409X8W3</accession>
<feature type="non-terminal residue" evidence="3">
    <location>
        <position position="1"/>
    </location>
</feature>
<comment type="caution">
    <text evidence="3">The sequence shown here is derived from an EMBL/GenBank/DDBJ whole genome shotgun (WGS) entry which is preliminary data.</text>
</comment>
<feature type="compositionally biased region" description="Low complexity" evidence="2">
    <location>
        <begin position="86"/>
        <end position="122"/>
    </location>
</feature>
<dbReference type="AlphaFoldDB" id="A0A409X8W3"/>
<proteinExistence type="predicted"/>
<dbReference type="SUPFAM" id="SSF57756">
    <property type="entry name" value="Retrovirus zinc finger-like domains"/>
    <property type="match status" value="1"/>
</dbReference>
<dbReference type="InterPro" id="IPR036875">
    <property type="entry name" value="Znf_CCHC_sf"/>
</dbReference>
<dbReference type="GO" id="GO:0008270">
    <property type="term" value="F:zinc ion binding"/>
    <property type="evidence" value="ECO:0007669"/>
    <property type="project" value="InterPro"/>
</dbReference>
<evidence type="ECO:0000313" key="3">
    <source>
        <dbReference type="EMBL" id="PPQ87219.1"/>
    </source>
</evidence>
<keyword evidence="4" id="KW-1185">Reference proteome</keyword>
<protein>
    <recommendedName>
        <fullName evidence="5">CCHC-type domain-containing protein</fullName>
    </recommendedName>
</protein>
<dbReference type="EMBL" id="NHTK01004325">
    <property type="protein sequence ID" value="PPQ87219.1"/>
    <property type="molecule type" value="Genomic_DNA"/>
</dbReference>
<sequence>REQEIWQQSEARAKIAKAEAFQKEFEARTGIKIKKPDVLREEPYFFPFDRPFNVTAPSYNNSLSPTNHSPLGADITTRVMTHKPNALASSSTSAPTSSGASIFKNSSATPSSSSSHGDSMCSLCNRKGHIEENCREIA</sequence>
<name>A0A409X8W3_9AGAR</name>
<dbReference type="GO" id="GO:0006397">
    <property type="term" value="P:mRNA processing"/>
    <property type="evidence" value="ECO:0007669"/>
    <property type="project" value="UniProtKB-KW"/>
</dbReference>
<reference evidence="3 4" key="1">
    <citation type="journal article" date="2018" name="Evol. Lett.">
        <title>Horizontal gene cluster transfer increased hallucinogenic mushroom diversity.</title>
        <authorList>
            <person name="Reynolds H.T."/>
            <person name="Vijayakumar V."/>
            <person name="Gluck-Thaler E."/>
            <person name="Korotkin H.B."/>
            <person name="Matheny P.B."/>
            <person name="Slot J.C."/>
        </authorList>
    </citation>
    <scope>NUCLEOTIDE SEQUENCE [LARGE SCALE GENOMIC DNA]</scope>
    <source>
        <strain evidence="3 4">2629</strain>
    </source>
</reference>
<dbReference type="InParanoid" id="A0A409X8W3"/>
<evidence type="ECO:0000313" key="4">
    <source>
        <dbReference type="Proteomes" id="UP000284842"/>
    </source>
</evidence>
<keyword evidence="1" id="KW-0507">mRNA processing</keyword>
<dbReference type="GO" id="GO:0003676">
    <property type="term" value="F:nucleic acid binding"/>
    <property type="evidence" value="ECO:0007669"/>
    <property type="project" value="InterPro"/>
</dbReference>
<evidence type="ECO:0008006" key="5">
    <source>
        <dbReference type="Google" id="ProtNLM"/>
    </source>
</evidence>
<evidence type="ECO:0000256" key="1">
    <source>
        <dbReference type="ARBA" id="ARBA00022664"/>
    </source>
</evidence>
<feature type="region of interest" description="Disordered" evidence="2">
    <location>
        <begin position="85"/>
        <end position="122"/>
    </location>
</feature>
<evidence type="ECO:0000256" key="2">
    <source>
        <dbReference type="SAM" id="MobiDB-lite"/>
    </source>
</evidence>